<accession>A0A915J5Y8</accession>
<name>A0A915J5Y8_ROMCU</name>
<feature type="region of interest" description="Disordered" evidence="1">
    <location>
        <begin position="1"/>
        <end position="52"/>
    </location>
</feature>
<keyword evidence="2" id="KW-1185">Reference proteome</keyword>
<evidence type="ECO:0000313" key="2">
    <source>
        <dbReference type="Proteomes" id="UP000887565"/>
    </source>
</evidence>
<dbReference type="WBParaSite" id="nRc.2.0.1.t21882-RA">
    <property type="protein sequence ID" value="nRc.2.0.1.t21882-RA"/>
    <property type="gene ID" value="nRc.2.0.1.g21882"/>
</dbReference>
<proteinExistence type="predicted"/>
<protein>
    <submittedName>
        <fullName evidence="3">Uncharacterized protein</fullName>
    </submittedName>
</protein>
<evidence type="ECO:0000313" key="3">
    <source>
        <dbReference type="WBParaSite" id="nRc.2.0.1.t21882-RA"/>
    </source>
</evidence>
<dbReference type="AlphaFoldDB" id="A0A915J5Y8"/>
<reference evidence="3" key="1">
    <citation type="submission" date="2022-11" db="UniProtKB">
        <authorList>
            <consortium name="WormBaseParasite"/>
        </authorList>
    </citation>
    <scope>IDENTIFICATION</scope>
</reference>
<evidence type="ECO:0000256" key="1">
    <source>
        <dbReference type="SAM" id="MobiDB-lite"/>
    </source>
</evidence>
<dbReference type="Proteomes" id="UP000887565">
    <property type="component" value="Unplaced"/>
</dbReference>
<organism evidence="2 3">
    <name type="scientific">Romanomermis culicivorax</name>
    <name type="common">Nematode worm</name>
    <dbReference type="NCBI Taxonomy" id="13658"/>
    <lineage>
        <taxon>Eukaryota</taxon>
        <taxon>Metazoa</taxon>
        <taxon>Ecdysozoa</taxon>
        <taxon>Nematoda</taxon>
        <taxon>Enoplea</taxon>
        <taxon>Dorylaimia</taxon>
        <taxon>Mermithida</taxon>
        <taxon>Mermithoidea</taxon>
        <taxon>Mermithidae</taxon>
        <taxon>Romanomermis</taxon>
    </lineage>
</organism>
<sequence length="74" mass="7839">MVAVATSSTGRRNRAGAAGVRDNRFRYDTGESQMGGVHESTMPSSSAHMPATHHRMSAATSCEMGGCCSWYVGQ</sequence>